<feature type="transmembrane region" description="Helical" evidence="1">
    <location>
        <begin position="56"/>
        <end position="74"/>
    </location>
</feature>
<accession>A0AAD4M3K6</accession>
<keyword evidence="1" id="KW-1133">Transmembrane helix</keyword>
<proteinExistence type="predicted"/>
<feature type="transmembrane region" description="Helical" evidence="1">
    <location>
        <begin position="24"/>
        <end position="44"/>
    </location>
</feature>
<dbReference type="Proteomes" id="UP001203297">
    <property type="component" value="Unassembled WGS sequence"/>
</dbReference>
<evidence type="ECO:0000313" key="3">
    <source>
        <dbReference type="Proteomes" id="UP001203297"/>
    </source>
</evidence>
<keyword evidence="1" id="KW-0812">Transmembrane</keyword>
<organism evidence="2 3">
    <name type="scientific">Multifurca ochricompacta</name>
    <dbReference type="NCBI Taxonomy" id="376703"/>
    <lineage>
        <taxon>Eukaryota</taxon>
        <taxon>Fungi</taxon>
        <taxon>Dikarya</taxon>
        <taxon>Basidiomycota</taxon>
        <taxon>Agaricomycotina</taxon>
        <taxon>Agaricomycetes</taxon>
        <taxon>Russulales</taxon>
        <taxon>Russulaceae</taxon>
        <taxon>Multifurca</taxon>
    </lineage>
</organism>
<sequence length="163" mass="18460">MHTHTHPDINPNPSPSVQLTLQGWGWQIFLSACFLLLLPTHIYICSVSSKEPHHLLLLPPLLPSLLLSFSLSLLNEREIKAFRSFNRPFHSPSVANSSFRRRDHLRLIAFHPLLVRSFGGLARGVSLFFLSPPPPPPFFELFKRPCQEVACGHPQMSSRLGRP</sequence>
<reference evidence="2" key="1">
    <citation type="journal article" date="2022" name="New Phytol.">
        <title>Evolutionary transition to the ectomycorrhizal habit in the genomes of a hyperdiverse lineage of mushroom-forming fungi.</title>
        <authorList>
            <person name="Looney B."/>
            <person name="Miyauchi S."/>
            <person name="Morin E."/>
            <person name="Drula E."/>
            <person name="Courty P.E."/>
            <person name="Kohler A."/>
            <person name="Kuo A."/>
            <person name="LaButti K."/>
            <person name="Pangilinan J."/>
            <person name="Lipzen A."/>
            <person name="Riley R."/>
            <person name="Andreopoulos W."/>
            <person name="He G."/>
            <person name="Johnson J."/>
            <person name="Nolan M."/>
            <person name="Tritt A."/>
            <person name="Barry K.W."/>
            <person name="Grigoriev I.V."/>
            <person name="Nagy L.G."/>
            <person name="Hibbett D."/>
            <person name="Henrissat B."/>
            <person name="Matheny P.B."/>
            <person name="Labbe J."/>
            <person name="Martin F.M."/>
        </authorList>
    </citation>
    <scope>NUCLEOTIDE SEQUENCE</scope>
    <source>
        <strain evidence="2">BPL690</strain>
    </source>
</reference>
<evidence type="ECO:0000313" key="2">
    <source>
        <dbReference type="EMBL" id="KAI0299105.1"/>
    </source>
</evidence>
<protein>
    <submittedName>
        <fullName evidence="2">Uncharacterized protein</fullName>
    </submittedName>
</protein>
<name>A0AAD4M3K6_9AGAM</name>
<keyword evidence="1" id="KW-0472">Membrane</keyword>
<gene>
    <name evidence="2" type="ORF">B0F90DRAFT_633464</name>
</gene>
<evidence type="ECO:0000256" key="1">
    <source>
        <dbReference type="SAM" id="Phobius"/>
    </source>
</evidence>
<dbReference type="EMBL" id="WTXG01000024">
    <property type="protein sequence ID" value="KAI0299105.1"/>
    <property type="molecule type" value="Genomic_DNA"/>
</dbReference>
<comment type="caution">
    <text evidence="2">The sequence shown here is derived from an EMBL/GenBank/DDBJ whole genome shotgun (WGS) entry which is preliminary data.</text>
</comment>
<dbReference type="AlphaFoldDB" id="A0AAD4M3K6"/>
<keyword evidence="3" id="KW-1185">Reference proteome</keyword>